<reference evidence="2 3" key="1">
    <citation type="submission" date="2016-10" db="EMBL/GenBank/DDBJ databases">
        <authorList>
            <person name="de Groot N.N."/>
        </authorList>
    </citation>
    <scope>NUCLEOTIDE SEQUENCE [LARGE SCALE GENOMIC DNA]</scope>
    <source>
        <strain evidence="2 3">DSM 26424</strain>
    </source>
</reference>
<feature type="compositionally biased region" description="Basic residues" evidence="1">
    <location>
        <begin position="156"/>
        <end position="184"/>
    </location>
</feature>
<feature type="compositionally biased region" description="Low complexity" evidence="1">
    <location>
        <begin position="70"/>
        <end position="80"/>
    </location>
</feature>
<dbReference type="Proteomes" id="UP000199093">
    <property type="component" value="Unassembled WGS sequence"/>
</dbReference>
<feature type="region of interest" description="Disordered" evidence="1">
    <location>
        <begin position="115"/>
        <end position="213"/>
    </location>
</feature>
<name>A0A1G8JGU6_9RHOB</name>
<feature type="region of interest" description="Disordered" evidence="1">
    <location>
        <begin position="1"/>
        <end position="92"/>
    </location>
</feature>
<evidence type="ECO:0000256" key="1">
    <source>
        <dbReference type="SAM" id="MobiDB-lite"/>
    </source>
</evidence>
<gene>
    <name evidence="2" type="ORF">SAMN04487993_100357</name>
</gene>
<protein>
    <submittedName>
        <fullName evidence="2">Uncharacterized protein</fullName>
    </submittedName>
</protein>
<evidence type="ECO:0000313" key="2">
    <source>
        <dbReference type="EMBL" id="SDI30396.1"/>
    </source>
</evidence>
<sequence length="213" mass="22827">MKEQARRRAAALSARRERPHAQPGRRAGGPRGAPWAGCRAHPAVGSGHAAPEGGLGRGRTGRARVRVPARRAWAGAESARGAGGARPGAGCRHAAPEGCMGPGWRAELSGGGCRPAGPHGQGLRAECDGRGGAQPGPEAETPRRGTGAASVCAGSRRIRRRRARPGLRRRWRHRDHRTVPRSRIRPVPLPRRPVPEWTCRRPEFRPPRGSGRR</sequence>
<dbReference type="EMBL" id="FNEJ01000003">
    <property type="protein sequence ID" value="SDI30396.1"/>
    <property type="molecule type" value="Genomic_DNA"/>
</dbReference>
<feature type="compositionally biased region" description="Basic residues" evidence="1">
    <location>
        <begin position="59"/>
        <end position="69"/>
    </location>
</feature>
<proteinExistence type="predicted"/>
<keyword evidence="3" id="KW-1185">Reference proteome</keyword>
<organism evidence="2 3">
    <name type="scientific">Salipiger marinus</name>
    <dbReference type="NCBI Taxonomy" id="555512"/>
    <lineage>
        <taxon>Bacteria</taxon>
        <taxon>Pseudomonadati</taxon>
        <taxon>Pseudomonadota</taxon>
        <taxon>Alphaproteobacteria</taxon>
        <taxon>Rhodobacterales</taxon>
        <taxon>Roseobacteraceae</taxon>
        <taxon>Salipiger</taxon>
    </lineage>
</organism>
<accession>A0A1G8JGU6</accession>
<dbReference type="AlphaFoldDB" id="A0A1G8JGU6"/>
<evidence type="ECO:0000313" key="3">
    <source>
        <dbReference type="Proteomes" id="UP000199093"/>
    </source>
</evidence>